<dbReference type="InterPro" id="IPR036291">
    <property type="entry name" value="NAD(P)-bd_dom_sf"/>
</dbReference>
<evidence type="ECO:0000259" key="5">
    <source>
        <dbReference type="Pfam" id="PF00389"/>
    </source>
</evidence>
<evidence type="ECO:0000256" key="4">
    <source>
        <dbReference type="RuleBase" id="RU003719"/>
    </source>
</evidence>
<dbReference type="InterPro" id="IPR006139">
    <property type="entry name" value="D-isomer_2_OHA_DH_cat_dom"/>
</dbReference>
<evidence type="ECO:0000259" key="6">
    <source>
        <dbReference type="Pfam" id="PF02826"/>
    </source>
</evidence>
<evidence type="ECO:0000256" key="3">
    <source>
        <dbReference type="ARBA" id="ARBA00023027"/>
    </source>
</evidence>
<comment type="caution">
    <text evidence="7">The sequence shown here is derived from an EMBL/GenBank/DDBJ whole genome shotgun (WGS) entry which is preliminary data.</text>
</comment>
<dbReference type="GO" id="GO:0016616">
    <property type="term" value="F:oxidoreductase activity, acting on the CH-OH group of donors, NAD or NADP as acceptor"/>
    <property type="evidence" value="ECO:0007669"/>
    <property type="project" value="InterPro"/>
</dbReference>
<dbReference type="PROSITE" id="PS00671">
    <property type="entry name" value="D_2_HYDROXYACID_DH_3"/>
    <property type="match status" value="1"/>
</dbReference>
<feature type="domain" description="D-isomer specific 2-hydroxyacid dehydrogenase catalytic" evidence="5">
    <location>
        <begin position="28"/>
        <end position="331"/>
    </location>
</feature>
<dbReference type="InterPro" id="IPR050418">
    <property type="entry name" value="D-iso_2-hydroxyacid_DH_PdxB"/>
</dbReference>
<dbReference type="FunFam" id="3.40.50.720:FF:000203">
    <property type="entry name" value="D-3-phosphoglycerate dehydrogenase (SerA)"/>
    <property type="match status" value="1"/>
</dbReference>
<dbReference type="SUPFAM" id="SSF51735">
    <property type="entry name" value="NAD(P)-binding Rossmann-fold domains"/>
    <property type="match status" value="1"/>
</dbReference>
<evidence type="ECO:0000313" key="7">
    <source>
        <dbReference type="EMBL" id="KAB7706713.1"/>
    </source>
</evidence>
<organism evidence="7 8">
    <name type="scientific">Bacillus aerolatus</name>
    <dbReference type="NCBI Taxonomy" id="2653354"/>
    <lineage>
        <taxon>Bacteria</taxon>
        <taxon>Bacillati</taxon>
        <taxon>Bacillota</taxon>
        <taxon>Bacilli</taxon>
        <taxon>Bacillales</taxon>
        <taxon>Bacillaceae</taxon>
        <taxon>Bacillus</taxon>
    </lineage>
</organism>
<dbReference type="PANTHER" id="PTHR43761">
    <property type="entry name" value="D-ISOMER SPECIFIC 2-HYDROXYACID DEHYDROGENASE FAMILY PROTEIN (AFU_ORTHOLOGUE AFUA_1G13630)"/>
    <property type="match status" value="1"/>
</dbReference>
<dbReference type="Gene3D" id="3.40.50.720">
    <property type="entry name" value="NAD(P)-binding Rossmann-like Domain"/>
    <property type="match status" value="2"/>
</dbReference>
<dbReference type="AlphaFoldDB" id="A0A6I1FVE1"/>
<keyword evidence="8" id="KW-1185">Reference proteome</keyword>
<dbReference type="GO" id="GO:0003714">
    <property type="term" value="F:transcription corepressor activity"/>
    <property type="evidence" value="ECO:0007669"/>
    <property type="project" value="InterPro"/>
</dbReference>
<dbReference type="GO" id="GO:0051287">
    <property type="term" value="F:NAD binding"/>
    <property type="evidence" value="ECO:0007669"/>
    <property type="project" value="InterPro"/>
</dbReference>
<dbReference type="InterPro" id="IPR043322">
    <property type="entry name" value="CtBP"/>
</dbReference>
<dbReference type="Pfam" id="PF00389">
    <property type="entry name" value="2-Hacid_dh"/>
    <property type="match status" value="1"/>
</dbReference>
<dbReference type="CDD" id="cd05299">
    <property type="entry name" value="CtBP_dh"/>
    <property type="match status" value="1"/>
</dbReference>
<name>A0A6I1FVE1_9BACI</name>
<dbReference type="InterPro" id="IPR006140">
    <property type="entry name" value="D-isomer_DH_NAD-bd"/>
</dbReference>
<reference evidence="7 8" key="1">
    <citation type="submission" date="2019-10" db="EMBL/GenBank/DDBJ databases">
        <title>Bacillus aerolatum sp. nov., isolated from bioaerosol of sport playgrounds.</title>
        <authorList>
            <person name="Chen P."/>
            <person name="Zhang G."/>
        </authorList>
    </citation>
    <scope>NUCLEOTIDE SEQUENCE [LARGE SCALE GENOMIC DNA]</scope>
    <source>
        <strain evidence="7 8">CX253</strain>
    </source>
</reference>
<dbReference type="PANTHER" id="PTHR43761:SF1">
    <property type="entry name" value="D-ISOMER SPECIFIC 2-HYDROXYACID DEHYDROGENASE CATALYTIC DOMAIN-CONTAINING PROTEIN-RELATED"/>
    <property type="match status" value="1"/>
</dbReference>
<evidence type="ECO:0000313" key="8">
    <source>
        <dbReference type="Proteomes" id="UP000429595"/>
    </source>
</evidence>
<dbReference type="Pfam" id="PF02826">
    <property type="entry name" value="2-Hacid_dh_C"/>
    <property type="match status" value="1"/>
</dbReference>
<dbReference type="Proteomes" id="UP000429595">
    <property type="component" value="Unassembled WGS sequence"/>
</dbReference>
<dbReference type="EMBL" id="WEIO01000005">
    <property type="protein sequence ID" value="KAB7706713.1"/>
    <property type="molecule type" value="Genomic_DNA"/>
</dbReference>
<evidence type="ECO:0000256" key="1">
    <source>
        <dbReference type="ARBA" id="ARBA00005854"/>
    </source>
</evidence>
<keyword evidence="2 4" id="KW-0560">Oxidoreductase</keyword>
<dbReference type="SUPFAM" id="SSF52283">
    <property type="entry name" value="Formate/glycerate dehydrogenase catalytic domain-like"/>
    <property type="match status" value="1"/>
</dbReference>
<proteinExistence type="inferred from homology"/>
<comment type="similarity">
    <text evidence="1 4">Belongs to the D-isomer specific 2-hydroxyacid dehydrogenase family.</text>
</comment>
<protein>
    <submittedName>
        <fullName evidence="7">C-terminal binding protein</fullName>
    </submittedName>
</protein>
<evidence type="ECO:0000256" key="2">
    <source>
        <dbReference type="ARBA" id="ARBA00023002"/>
    </source>
</evidence>
<gene>
    <name evidence="7" type="ORF">F9802_11010</name>
</gene>
<accession>A0A6I1FVE1</accession>
<dbReference type="InterPro" id="IPR029753">
    <property type="entry name" value="D-isomer_DH_CS"/>
</dbReference>
<feature type="domain" description="D-isomer specific 2-hydroxyacid dehydrogenase NAD-binding" evidence="6">
    <location>
        <begin position="124"/>
        <end position="299"/>
    </location>
</feature>
<sequence>MTSKKGENTLKNGKHLVWILDDEWVDHSIEKAIYEQNGFEVKVTRSEAFEEDLPHYAPYADAVVAQVGFQCTAELIDKLDSCRIISASAVGFNHIDVEAATRKGILVSHVPEYCSEEVSDHAITHILTLARRFPAYNEQVKRGEWDPMDTLPIKRFCNHTVGLLGFGRIARKAAQKLKGFGVRLIAHDPSVSEEVFDEYSVEAVSFNELLSQSTILSLHVPLKPDTKNIISYDQLKMMPQGAFIVNTSRGGVINEEDLYKAINEGHIAGAGLDVLLNEPPHSDDPLLNTDKVFVTPHSAYISEEAIVELKTKTSQNAIDGVAGKPVANTLNPQVLNEIKL</sequence>
<keyword evidence="3" id="KW-0520">NAD</keyword>